<keyword evidence="1" id="KW-0812">Transmembrane</keyword>
<accession>A0AAV0GCM1</accession>
<organism evidence="2 3">
    <name type="scientific">Cuscuta epithymum</name>
    <dbReference type="NCBI Taxonomy" id="186058"/>
    <lineage>
        <taxon>Eukaryota</taxon>
        <taxon>Viridiplantae</taxon>
        <taxon>Streptophyta</taxon>
        <taxon>Embryophyta</taxon>
        <taxon>Tracheophyta</taxon>
        <taxon>Spermatophyta</taxon>
        <taxon>Magnoliopsida</taxon>
        <taxon>eudicotyledons</taxon>
        <taxon>Gunneridae</taxon>
        <taxon>Pentapetalae</taxon>
        <taxon>asterids</taxon>
        <taxon>lamiids</taxon>
        <taxon>Solanales</taxon>
        <taxon>Convolvulaceae</taxon>
        <taxon>Cuscuteae</taxon>
        <taxon>Cuscuta</taxon>
        <taxon>Cuscuta subgen. Cuscuta</taxon>
    </lineage>
</organism>
<dbReference type="AlphaFoldDB" id="A0AAV0GCM1"/>
<keyword evidence="3" id="KW-1185">Reference proteome</keyword>
<evidence type="ECO:0000313" key="2">
    <source>
        <dbReference type="EMBL" id="CAH9145723.1"/>
    </source>
</evidence>
<dbReference type="Proteomes" id="UP001152523">
    <property type="component" value="Unassembled WGS sequence"/>
</dbReference>
<keyword evidence="1" id="KW-1133">Transmembrane helix</keyword>
<sequence length="129" mass="14330">MSAVAAFGINSKVQETISMSSMNDLEKCCLILAIEEEVKGLVSGESTWIERGGGSGGGMGYEKMERGEGLSKVEDISAVRQPPEPPPWSDRGARVWKIYQLFNFLWFSFALCFMFFCFLLMSLVLGLQL</sequence>
<protein>
    <submittedName>
        <fullName evidence="2">Uncharacterized protein</fullName>
    </submittedName>
</protein>
<keyword evidence="1" id="KW-0472">Membrane</keyword>
<gene>
    <name evidence="2" type="ORF">CEPIT_LOCUS42434</name>
</gene>
<comment type="caution">
    <text evidence="2">The sequence shown here is derived from an EMBL/GenBank/DDBJ whole genome shotgun (WGS) entry which is preliminary data.</text>
</comment>
<evidence type="ECO:0000256" key="1">
    <source>
        <dbReference type="SAM" id="Phobius"/>
    </source>
</evidence>
<proteinExistence type="predicted"/>
<feature type="transmembrane region" description="Helical" evidence="1">
    <location>
        <begin position="104"/>
        <end position="127"/>
    </location>
</feature>
<evidence type="ECO:0000313" key="3">
    <source>
        <dbReference type="Proteomes" id="UP001152523"/>
    </source>
</evidence>
<reference evidence="2" key="1">
    <citation type="submission" date="2022-07" db="EMBL/GenBank/DDBJ databases">
        <authorList>
            <person name="Macas J."/>
            <person name="Novak P."/>
            <person name="Neumann P."/>
        </authorList>
    </citation>
    <scope>NUCLEOTIDE SEQUENCE</scope>
</reference>
<dbReference type="EMBL" id="CAMAPF010001084">
    <property type="protein sequence ID" value="CAH9145723.1"/>
    <property type="molecule type" value="Genomic_DNA"/>
</dbReference>
<name>A0AAV0GCM1_9ASTE</name>